<organism evidence="2 3">
    <name type="scientific">Vibrio ishigakensis</name>
    <dbReference type="NCBI Taxonomy" id="1481914"/>
    <lineage>
        <taxon>Bacteria</taxon>
        <taxon>Pseudomonadati</taxon>
        <taxon>Pseudomonadota</taxon>
        <taxon>Gammaproteobacteria</taxon>
        <taxon>Vibrionales</taxon>
        <taxon>Vibrionaceae</taxon>
        <taxon>Vibrio</taxon>
    </lineage>
</organism>
<proteinExistence type="predicted"/>
<comment type="caution">
    <text evidence="2">The sequence shown here is derived from an EMBL/GenBank/DDBJ whole genome shotgun (WGS) entry which is preliminary data.</text>
</comment>
<keyword evidence="1" id="KW-1133">Transmembrane helix</keyword>
<protein>
    <submittedName>
        <fullName evidence="2">Sodium-solute symporter</fullName>
    </submittedName>
</protein>
<evidence type="ECO:0000313" key="3">
    <source>
        <dbReference type="Proteomes" id="UP000031666"/>
    </source>
</evidence>
<feature type="transmembrane region" description="Helical" evidence="1">
    <location>
        <begin position="6"/>
        <end position="26"/>
    </location>
</feature>
<keyword evidence="1" id="KW-0812">Transmembrane</keyword>
<gene>
    <name evidence="2" type="ORF">JCM19241_4973</name>
</gene>
<dbReference type="STRING" id="1481914.JCM19241_4973"/>
<dbReference type="AlphaFoldDB" id="A0A0B8Q9Z1"/>
<sequence>MLVCGYFAFFIYLFFAVIGVLLKVYYQEVEFSNANEVILDFVFNHTNPIVIGLIMSRSLLLPCPHWIPLITLWPRLLPSIFTSDSLKKTKANSTMKKLQER</sequence>
<evidence type="ECO:0000256" key="1">
    <source>
        <dbReference type="SAM" id="Phobius"/>
    </source>
</evidence>
<dbReference type="EMBL" id="BBSC01000002">
    <property type="protein sequence ID" value="GAM73777.1"/>
    <property type="molecule type" value="Genomic_DNA"/>
</dbReference>
<accession>A0A0B8Q9Z1</accession>
<dbReference type="Proteomes" id="UP000031666">
    <property type="component" value="Unassembled WGS sequence"/>
</dbReference>
<keyword evidence="1" id="KW-0472">Membrane</keyword>
<reference evidence="2 3" key="2">
    <citation type="submission" date="2015-01" db="EMBL/GenBank/DDBJ databases">
        <authorList>
            <consortium name="NBRP consortium"/>
            <person name="Sawabe T."/>
            <person name="Meirelles P."/>
            <person name="Feng G."/>
            <person name="Sayaka M."/>
            <person name="Hattori M."/>
            <person name="Ohkuma M."/>
        </authorList>
    </citation>
    <scope>NUCLEOTIDE SEQUENCE [LARGE SCALE GENOMIC DNA]</scope>
    <source>
        <strain evidence="3">JCM 19241</strain>
    </source>
</reference>
<evidence type="ECO:0000313" key="2">
    <source>
        <dbReference type="EMBL" id="GAM73777.1"/>
    </source>
</evidence>
<name>A0A0B8Q9Z1_9VIBR</name>
<reference evidence="2 3" key="1">
    <citation type="submission" date="2015-01" db="EMBL/GenBank/DDBJ databases">
        <title>Vibrio sp. C94 JCM 19241 whole genome shotgun sequence.</title>
        <authorList>
            <person name="Sawabe T."/>
            <person name="Meirelles P."/>
            <person name="Feng G."/>
            <person name="Sayaka M."/>
            <person name="Hattori M."/>
            <person name="Ohkuma M."/>
        </authorList>
    </citation>
    <scope>NUCLEOTIDE SEQUENCE [LARGE SCALE GENOMIC DNA]</scope>
    <source>
        <strain evidence="3">JCM 19241</strain>
    </source>
</reference>